<dbReference type="InterPro" id="IPR004827">
    <property type="entry name" value="bZIP"/>
</dbReference>
<dbReference type="RefSeq" id="XP_033390721.1">
    <property type="nucleotide sequence ID" value="XM_033532697.1"/>
</dbReference>
<feature type="region of interest" description="Disordered" evidence="3">
    <location>
        <begin position="130"/>
        <end position="149"/>
    </location>
</feature>
<dbReference type="CDD" id="cd14686">
    <property type="entry name" value="bZIP"/>
    <property type="match status" value="1"/>
</dbReference>
<dbReference type="PANTHER" id="PTHR40621">
    <property type="entry name" value="TRANSCRIPTION FACTOR KAPC-RELATED"/>
    <property type="match status" value="1"/>
</dbReference>
<reference evidence="5" key="1">
    <citation type="journal article" date="2020" name="Stud. Mycol.">
        <title>101 Dothideomycetes genomes: a test case for predicting lifestyles and emergence of pathogens.</title>
        <authorList>
            <person name="Haridas S."/>
            <person name="Albert R."/>
            <person name="Binder M."/>
            <person name="Bloem J."/>
            <person name="Labutti K."/>
            <person name="Salamov A."/>
            <person name="Andreopoulos B."/>
            <person name="Baker S."/>
            <person name="Barry K."/>
            <person name="Bills G."/>
            <person name="Bluhm B."/>
            <person name="Cannon C."/>
            <person name="Castanera R."/>
            <person name="Culley D."/>
            <person name="Daum C."/>
            <person name="Ezra D."/>
            <person name="Gonzalez J."/>
            <person name="Henrissat B."/>
            <person name="Kuo A."/>
            <person name="Liang C."/>
            <person name="Lipzen A."/>
            <person name="Lutzoni F."/>
            <person name="Magnuson J."/>
            <person name="Mondo S."/>
            <person name="Nolan M."/>
            <person name="Ohm R."/>
            <person name="Pangilinan J."/>
            <person name="Park H.-J."/>
            <person name="Ramirez L."/>
            <person name="Alfaro M."/>
            <person name="Sun H."/>
            <person name="Tritt A."/>
            <person name="Yoshinaga Y."/>
            <person name="Zwiers L.-H."/>
            <person name="Turgeon B."/>
            <person name="Goodwin S."/>
            <person name="Spatafora J."/>
            <person name="Crous P."/>
            <person name="Grigoriev I."/>
        </authorList>
    </citation>
    <scope>NUCLEOTIDE SEQUENCE</scope>
    <source>
        <strain evidence="5">CBS 175.79</strain>
    </source>
</reference>
<evidence type="ECO:0000313" key="5">
    <source>
        <dbReference type="EMBL" id="KAF2022382.1"/>
    </source>
</evidence>
<evidence type="ECO:0000256" key="3">
    <source>
        <dbReference type="SAM" id="MobiDB-lite"/>
    </source>
</evidence>
<dbReference type="InterPro" id="IPR021833">
    <property type="entry name" value="DUF3425"/>
</dbReference>
<dbReference type="SMART" id="SM00338">
    <property type="entry name" value="BRLZ"/>
    <property type="match status" value="1"/>
</dbReference>
<dbReference type="InterPro" id="IPR046347">
    <property type="entry name" value="bZIP_sf"/>
</dbReference>
<dbReference type="Proteomes" id="UP000799778">
    <property type="component" value="Unassembled WGS sequence"/>
</dbReference>
<sequence length="513" mass="58276">MPPKRVQKDPSADPASWREDQRRLRNRLSQKAVRERKAARIQQLEQQLATVTKGGDSARINELLDTNSRLRLALLDTRKKLASLSATATQLGERIKLVLDDHVNTENEETQSCENDTGPQETDMLDDQAYDLWKDPPDTDTQSPLTTSTTSISVRHDAEQYPNNELDMIDSTSNIHRETTYAEDISTHSQRVLDPMESLFEASKMGFAMTNLFPGPRLQPKLHVYHGSVLSQHLDHIHGLVRLGSGLEQGSRSAIQRSIFTLLDELEPLIPCSIPQIIDNMFAAFLEHGWPSVKYWFNVTQSLSRARRLLWWQSIHSHEAATQVPPGNTPTLIQLSRPRYPSILDWVPHPGLRDILILNYESYDVDQVICDMTDSFVVEVEGAIPRLEPSDFDQPTTGKGYGYNLMDLVEKTLVFGPLDSQSQQQFTVLKLLREISTVKFSSSWEHPIHRFKLDPRFFEKYPALYDAHAESRYRPRSPPTSMQKSQLPLPFTTESVQAYMAAALEARGSTIST</sequence>
<keyword evidence="6" id="KW-1185">Reference proteome</keyword>
<dbReference type="OrthoDB" id="3725125at2759"/>
<dbReference type="SUPFAM" id="SSF57959">
    <property type="entry name" value="Leucine zipper domain"/>
    <property type="match status" value="1"/>
</dbReference>
<dbReference type="Pfam" id="PF11905">
    <property type="entry name" value="DUF3425"/>
    <property type="match status" value="1"/>
</dbReference>
<evidence type="ECO:0000256" key="2">
    <source>
        <dbReference type="ARBA" id="ARBA00023242"/>
    </source>
</evidence>
<evidence type="ECO:0000256" key="1">
    <source>
        <dbReference type="ARBA" id="ARBA00004123"/>
    </source>
</evidence>
<name>A0A6A5Y9Y1_9PLEO</name>
<protein>
    <recommendedName>
        <fullName evidence="4">BZIP domain-containing protein</fullName>
    </recommendedName>
</protein>
<feature type="domain" description="BZIP" evidence="4">
    <location>
        <begin position="22"/>
        <end position="36"/>
    </location>
</feature>
<feature type="region of interest" description="Disordered" evidence="3">
    <location>
        <begin position="1"/>
        <end position="30"/>
    </location>
</feature>
<proteinExistence type="predicted"/>
<dbReference type="GO" id="GO:0090575">
    <property type="term" value="C:RNA polymerase II transcription regulator complex"/>
    <property type="evidence" value="ECO:0007669"/>
    <property type="project" value="TreeGrafter"/>
</dbReference>
<evidence type="ECO:0000313" key="6">
    <source>
        <dbReference type="Proteomes" id="UP000799778"/>
    </source>
</evidence>
<dbReference type="InterPro" id="IPR050936">
    <property type="entry name" value="AP-1-like"/>
</dbReference>
<feature type="compositionally biased region" description="Basic and acidic residues" evidence="3">
    <location>
        <begin position="1"/>
        <end position="23"/>
    </location>
</feature>
<dbReference type="AlphaFoldDB" id="A0A6A5Y9Y1"/>
<accession>A0A6A5Y9Y1</accession>
<organism evidence="5 6">
    <name type="scientific">Aaosphaeria arxii CBS 175.79</name>
    <dbReference type="NCBI Taxonomy" id="1450172"/>
    <lineage>
        <taxon>Eukaryota</taxon>
        <taxon>Fungi</taxon>
        <taxon>Dikarya</taxon>
        <taxon>Ascomycota</taxon>
        <taxon>Pezizomycotina</taxon>
        <taxon>Dothideomycetes</taxon>
        <taxon>Pleosporomycetidae</taxon>
        <taxon>Pleosporales</taxon>
        <taxon>Pleosporales incertae sedis</taxon>
        <taxon>Aaosphaeria</taxon>
    </lineage>
</organism>
<dbReference type="PANTHER" id="PTHR40621:SF6">
    <property type="entry name" value="AP-1-LIKE TRANSCRIPTION FACTOR YAP1-RELATED"/>
    <property type="match status" value="1"/>
</dbReference>
<feature type="compositionally biased region" description="Low complexity" evidence="3">
    <location>
        <begin position="139"/>
        <end position="149"/>
    </location>
</feature>
<keyword evidence="2" id="KW-0539">Nucleus</keyword>
<dbReference type="GeneID" id="54290094"/>
<dbReference type="GO" id="GO:0001228">
    <property type="term" value="F:DNA-binding transcription activator activity, RNA polymerase II-specific"/>
    <property type="evidence" value="ECO:0007669"/>
    <property type="project" value="TreeGrafter"/>
</dbReference>
<comment type="subcellular location">
    <subcellularLocation>
        <location evidence="1">Nucleus</location>
    </subcellularLocation>
</comment>
<dbReference type="Gene3D" id="1.20.5.170">
    <property type="match status" value="1"/>
</dbReference>
<evidence type="ECO:0000259" key="4">
    <source>
        <dbReference type="PROSITE" id="PS00036"/>
    </source>
</evidence>
<gene>
    <name evidence="5" type="ORF">BU24DRAFT_471551</name>
</gene>
<dbReference type="GO" id="GO:0000976">
    <property type="term" value="F:transcription cis-regulatory region binding"/>
    <property type="evidence" value="ECO:0007669"/>
    <property type="project" value="InterPro"/>
</dbReference>
<dbReference type="PROSITE" id="PS00036">
    <property type="entry name" value="BZIP_BASIC"/>
    <property type="match status" value="1"/>
</dbReference>
<dbReference type="EMBL" id="ML978066">
    <property type="protein sequence ID" value="KAF2022382.1"/>
    <property type="molecule type" value="Genomic_DNA"/>
</dbReference>